<gene>
    <name evidence="2" type="ordered locus">MGMSRv2__1008</name>
</gene>
<organism evidence="2 3">
    <name type="scientific">Magnetospirillum gryphiswaldense (strain DSM 6361 / JCM 21280 / NBRC 15271 / MSR-1)</name>
    <dbReference type="NCBI Taxonomy" id="431944"/>
    <lineage>
        <taxon>Bacteria</taxon>
        <taxon>Pseudomonadati</taxon>
        <taxon>Pseudomonadota</taxon>
        <taxon>Alphaproteobacteria</taxon>
        <taxon>Rhodospirillales</taxon>
        <taxon>Rhodospirillaceae</taxon>
        <taxon>Magnetospirillum</taxon>
    </lineage>
</organism>
<dbReference type="Proteomes" id="UP000018922">
    <property type="component" value="Chromosome I"/>
</dbReference>
<dbReference type="KEGG" id="mgry:MSR1_12540"/>
<dbReference type="HOGENOM" id="CLU_2396164_0_0_5"/>
<dbReference type="CDD" id="cd00085">
    <property type="entry name" value="HNHc"/>
    <property type="match status" value="1"/>
</dbReference>
<keyword evidence="3" id="KW-1185">Reference proteome</keyword>
<evidence type="ECO:0000259" key="1">
    <source>
        <dbReference type="Pfam" id="PF01844"/>
    </source>
</evidence>
<dbReference type="Gene3D" id="1.10.30.50">
    <property type="match status" value="1"/>
</dbReference>
<name>V6F151_MAGGM</name>
<feature type="domain" description="HNH" evidence="1">
    <location>
        <begin position="35"/>
        <end position="76"/>
    </location>
</feature>
<sequence>MSEQWRRARCQQLWEEQQGLCFYCGATMAAPISQRLRHRKRPDAATIDHVVPQSQGGAAEWPNEVAACRACNAAKADTAPTANDLERLQALKT</sequence>
<reference evidence="2 3" key="1">
    <citation type="journal article" date="2014" name="Genome Announc.">
        <title>Complete genome sequence of Magnetospirillum gryphiswaldense MSR-1.</title>
        <authorList>
            <person name="Wang X."/>
            <person name="Wang Q."/>
            <person name="Zhang W."/>
            <person name="Wang Y."/>
            <person name="Li L."/>
            <person name="Wen T."/>
            <person name="Zhang T."/>
            <person name="Zhang Y."/>
            <person name="Xu J."/>
            <person name="Hu J."/>
            <person name="Li S."/>
            <person name="Liu L."/>
            <person name="Liu J."/>
            <person name="Jiang W."/>
            <person name="Tian J."/>
            <person name="Li Y."/>
            <person name="Schuler D."/>
            <person name="Wang L."/>
            <person name="Li J."/>
        </authorList>
    </citation>
    <scope>NUCLEOTIDE SEQUENCE [LARGE SCALE GENOMIC DNA]</scope>
    <source>
        <strain evidence="3">DSM 6361 / JCM 21280 / NBRC 15271 / MSR-1</strain>
    </source>
</reference>
<proteinExistence type="predicted"/>
<dbReference type="GO" id="GO:0003676">
    <property type="term" value="F:nucleic acid binding"/>
    <property type="evidence" value="ECO:0007669"/>
    <property type="project" value="InterPro"/>
</dbReference>
<dbReference type="GO" id="GO:0004519">
    <property type="term" value="F:endonuclease activity"/>
    <property type="evidence" value="ECO:0007669"/>
    <property type="project" value="InterPro"/>
</dbReference>
<dbReference type="KEGG" id="mgy:MGMSRv2__1008"/>
<dbReference type="InterPro" id="IPR002711">
    <property type="entry name" value="HNH"/>
</dbReference>
<dbReference type="STRING" id="1430440.MGMSRv2__1008"/>
<dbReference type="OrthoDB" id="7321232at2"/>
<dbReference type="PANTHER" id="PTHR33877">
    <property type="entry name" value="SLL1193 PROTEIN"/>
    <property type="match status" value="1"/>
</dbReference>
<accession>V6F151</accession>
<dbReference type="EMBL" id="HG794546">
    <property type="protein sequence ID" value="CDK98223.1"/>
    <property type="molecule type" value="Genomic_DNA"/>
</dbReference>
<dbReference type="RefSeq" id="WP_024079255.1">
    <property type="nucleotide sequence ID" value="NZ_CP027526.1"/>
</dbReference>
<evidence type="ECO:0000313" key="3">
    <source>
        <dbReference type="Proteomes" id="UP000018922"/>
    </source>
</evidence>
<protein>
    <recommendedName>
        <fullName evidence="1">HNH domain-containing protein</fullName>
    </recommendedName>
</protein>
<dbReference type="AlphaFoldDB" id="V6F151"/>
<evidence type="ECO:0000313" key="2">
    <source>
        <dbReference type="EMBL" id="CDK98223.1"/>
    </source>
</evidence>
<dbReference type="Pfam" id="PF01844">
    <property type="entry name" value="HNH"/>
    <property type="match status" value="1"/>
</dbReference>
<dbReference type="InterPro" id="IPR052892">
    <property type="entry name" value="NA-targeting_endonuclease"/>
</dbReference>
<dbReference type="GO" id="GO:0008270">
    <property type="term" value="F:zinc ion binding"/>
    <property type="evidence" value="ECO:0007669"/>
    <property type="project" value="InterPro"/>
</dbReference>
<dbReference type="PANTHER" id="PTHR33877:SF2">
    <property type="entry name" value="OS07G0170200 PROTEIN"/>
    <property type="match status" value="1"/>
</dbReference>
<dbReference type="InterPro" id="IPR003615">
    <property type="entry name" value="HNH_nuc"/>
</dbReference>